<feature type="compositionally biased region" description="Basic and acidic residues" evidence="1">
    <location>
        <begin position="264"/>
        <end position="273"/>
    </location>
</feature>
<dbReference type="SUPFAM" id="SSF81383">
    <property type="entry name" value="F-box domain"/>
    <property type="match status" value="1"/>
</dbReference>
<evidence type="ECO:0000313" key="3">
    <source>
        <dbReference type="EMBL" id="TKW11243.1"/>
    </source>
</evidence>
<dbReference type="Pfam" id="PF12937">
    <property type="entry name" value="F-box-like"/>
    <property type="match status" value="1"/>
</dbReference>
<accession>A0A4U6UBA1</accession>
<feature type="region of interest" description="Disordered" evidence="1">
    <location>
        <begin position="253"/>
        <end position="273"/>
    </location>
</feature>
<sequence>MRGSYACALLAAADPPHRAAPMAAVAIRPGSVPAGSAKSSNGGKRLKRTPRVEEDGVPLGDEILLQVFAGHSLETDDLVRCAATCRRWCRLVSGEAEFICRLRRRPSSDRYYFRFRPLAVGFFHRSHDDDETGAPPRFIPFDSFSRRAPIYSNSAAVLGGDLFKNCRLIASRNGRLVLELRRASRGAALRLAVFHPVTGDVSILPTLSGKDMPGSSACALLSAAAAVPADPPRPASSTAFRLLIVYKPAGMGTQGPGIRRQDRRRAPGQDAKMDAGVPARGAVFWLHGATVFSLRVDTLAAAVETLFPLRKRSSELCRCLCNRRLAVSPSRRTGGSARCRSAEAAGTNFVISIFRRDDESATKRTWAKPQDVELNRFLPWWNMRRVCIRAVCEKSGLVFFATGANVYGQPDARLRDLALYVLDLETKEAMREVPAPEGGCFVRKSSWSLYGYEMDLVSYT</sequence>
<gene>
    <name evidence="3" type="ORF">SEVIR_6G220500v2</name>
</gene>
<name>A0A4U6UBA1_SETVI</name>
<evidence type="ECO:0000313" key="4">
    <source>
        <dbReference type="Proteomes" id="UP000298652"/>
    </source>
</evidence>
<dbReference type="CDD" id="cd09917">
    <property type="entry name" value="F-box_SF"/>
    <property type="match status" value="1"/>
</dbReference>
<dbReference type="PANTHER" id="PTHR36140:SF1">
    <property type="entry name" value="F-BOX DOMAIN CONTAINING PROTEIN, EXPRESSED"/>
    <property type="match status" value="1"/>
</dbReference>
<evidence type="ECO:0000256" key="1">
    <source>
        <dbReference type="SAM" id="MobiDB-lite"/>
    </source>
</evidence>
<feature type="domain" description="F-box" evidence="2">
    <location>
        <begin position="61"/>
        <end position="94"/>
    </location>
</feature>
<dbReference type="OMA" id="MTGDMSV"/>
<proteinExistence type="predicted"/>
<organism evidence="3 4">
    <name type="scientific">Setaria viridis</name>
    <name type="common">Green bristlegrass</name>
    <name type="synonym">Setaria italica subsp. viridis</name>
    <dbReference type="NCBI Taxonomy" id="4556"/>
    <lineage>
        <taxon>Eukaryota</taxon>
        <taxon>Viridiplantae</taxon>
        <taxon>Streptophyta</taxon>
        <taxon>Embryophyta</taxon>
        <taxon>Tracheophyta</taxon>
        <taxon>Spermatophyta</taxon>
        <taxon>Magnoliopsida</taxon>
        <taxon>Liliopsida</taxon>
        <taxon>Poales</taxon>
        <taxon>Poaceae</taxon>
        <taxon>PACMAD clade</taxon>
        <taxon>Panicoideae</taxon>
        <taxon>Panicodae</taxon>
        <taxon>Paniceae</taxon>
        <taxon>Cenchrinae</taxon>
        <taxon>Setaria</taxon>
    </lineage>
</organism>
<dbReference type="PANTHER" id="PTHR36140">
    <property type="entry name" value="F-BOX DOMAIN-CONTAINING PROTEIN-RELATED"/>
    <property type="match status" value="1"/>
</dbReference>
<dbReference type="InterPro" id="IPR001810">
    <property type="entry name" value="F-box_dom"/>
</dbReference>
<reference evidence="3" key="1">
    <citation type="submission" date="2019-03" db="EMBL/GenBank/DDBJ databases">
        <title>WGS assembly of Setaria viridis.</title>
        <authorList>
            <person name="Huang P."/>
            <person name="Jenkins J."/>
            <person name="Grimwood J."/>
            <person name="Barry K."/>
            <person name="Healey A."/>
            <person name="Mamidi S."/>
            <person name="Sreedasyam A."/>
            <person name="Shu S."/>
            <person name="Feldman M."/>
            <person name="Wu J."/>
            <person name="Yu Y."/>
            <person name="Chen C."/>
            <person name="Johnson J."/>
            <person name="Rokhsar D."/>
            <person name="Baxter I."/>
            <person name="Schmutz J."/>
            <person name="Brutnell T."/>
            <person name="Kellogg E."/>
        </authorList>
    </citation>
    <scope>NUCLEOTIDE SEQUENCE [LARGE SCALE GENOMIC DNA]</scope>
</reference>
<dbReference type="Gene3D" id="1.20.1280.50">
    <property type="match status" value="1"/>
</dbReference>
<evidence type="ECO:0000259" key="2">
    <source>
        <dbReference type="Pfam" id="PF12937"/>
    </source>
</evidence>
<dbReference type="Proteomes" id="UP000298652">
    <property type="component" value="Chromosome 6"/>
</dbReference>
<dbReference type="Gramene" id="TKW11243">
    <property type="protein sequence ID" value="TKW11243"/>
    <property type="gene ID" value="SEVIR_6G220500v2"/>
</dbReference>
<keyword evidence="4" id="KW-1185">Reference proteome</keyword>
<dbReference type="AlphaFoldDB" id="A0A4U6UBA1"/>
<dbReference type="EMBL" id="CM016557">
    <property type="protein sequence ID" value="TKW11243.1"/>
    <property type="molecule type" value="Genomic_DNA"/>
</dbReference>
<protein>
    <recommendedName>
        <fullName evidence="2">F-box domain-containing protein</fullName>
    </recommendedName>
</protein>
<dbReference type="InterPro" id="IPR036047">
    <property type="entry name" value="F-box-like_dom_sf"/>
</dbReference>
<feature type="region of interest" description="Disordered" evidence="1">
    <location>
        <begin position="31"/>
        <end position="52"/>
    </location>
</feature>